<sequence length="43" mass="5137">MKLEQRANEAHEHSLLIIRKKKEMAKNGLELGRLLYLFNKDEK</sequence>
<dbReference type="EMBL" id="LAZR01037748">
    <property type="protein sequence ID" value="KKL21393.1"/>
    <property type="molecule type" value="Genomic_DNA"/>
</dbReference>
<reference evidence="1" key="1">
    <citation type="journal article" date="2015" name="Nature">
        <title>Complex archaea that bridge the gap between prokaryotes and eukaryotes.</title>
        <authorList>
            <person name="Spang A."/>
            <person name="Saw J.H."/>
            <person name="Jorgensen S.L."/>
            <person name="Zaremba-Niedzwiedzka K."/>
            <person name="Martijn J."/>
            <person name="Lind A.E."/>
            <person name="van Eijk R."/>
            <person name="Schleper C."/>
            <person name="Guy L."/>
            <person name="Ettema T.J."/>
        </authorList>
    </citation>
    <scope>NUCLEOTIDE SEQUENCE</scope>
</reference>
<accession>A0A0F9EBF1</accession>
<dbReference type="AlphaFoldDB" id="A0A0F9EBF1"/>
<gene>
    <name evidence="1" type="ORF">LCGC14_2445860</name>
</gene>
<organism evidence="1">
    <name type="scientific">marine sediment metagenome</name>
    <dbReference type="NCBI Taxonomy" id="412755"/>
    <lineage>
        <taxon>unclassified sequences</taxon>
        <taxon>metagenomes</taxon>
        <taxon>ecological metagenomes</taxon>
    </lineage>
</organism>
<evidence type="ECO:0000313" key="1">
    <source>
        <dbReference type="EMBL" id="KKL21393.1"/>
    </source>
</evidence>
<comment type="caution">
    <text evidence="1">The sequence shown here is derived from an EMBL/GenBank/DDBJ whole genome shotgun (WGS) entry which is preliminary data.</text>
</comment>
<protein>
    <submittedName>
        <fullName evidence="1">Uncharacterized protein</fullName>
    </submittedName>
</protein>
<feature type="non-terminal residue" evidence="1">
    <location>
        <position position="43"/>
    </location>
</feature>
<name>A0A0F9EBF1_9ZZZZ</name>
<proteinExistence type="predicted"/>